<dbReference type="InterPro" id="IPR036397">
    <property type="entry name" value="RNaseH_sf"/>
</dbReference>
<dbReference type="GO" id="GO:0003676">
    <property type="term" value="F:nucleic acid binding"/>
    <property type="evidence" value="ECO:0007669"/>
    <property type="project" value="InterPro"/>
</dbReference>
<dbReference type="OrthoDB" id="1000881at2759"/>
<evidence type="ECO:0000259" key="1">
    <source>
        <dbReference type="PROSITE" id="PS50994"/>
    </source>
</evidence>
<organism evidence="2 3">
    <name type="scientific">Gossypium australe</name>
    <dbReference type="NCBI Taxonomy" id="47621"/>
    <lineage>
        <taxon>Eukaryota</taxon>
        <taxon>Viridiplantae</taxon>
        <taxon>Streptophyta</taxon>
        <taxon>Embryophyta</taxon>
        <taxon>Tracheophyta</taxon>
        <taxon>Spermatophyta</taxon>
        <taxon>Magnoliopsida</taxon>
        <taxon>eudicotyledons</taxon>
        <taxon>Gunneridae</taxon>
        <taxon>Pentapetalae</taxon>
        <taxon>rosids</taxon>
        <taxon>malvids</taxon>
        <taxon>Malvales</taxon>
        <taxon>Malvaceae</taxon>
        <taxon>Malvoideae</taxon>
        <taxon>Gossypium</taxon>
    </lineage>
</organism>
<dbReference type="Pfam" id="PF00665">
    <property type="entry name" value="rve"/>
    <property type="match status" value="1"/>
</dbReference>
<dbReference type="EMBL" id="SMMG02000002">
    <property type="protein sequence ID" value="KAA3483226.1"/>
    <property type="molecule type" value="Genomic_DNA"/>
</dbReference>
<feature type="domain" description="Integrase catalytic" evidence="1">
    <location>
        <begin position="20"/>
        <end position="123"/>
    </location>
</feature>
<dbReference type="InterPro" id="IPR001584">
    <property type="entry name" value="Integrase_cat-core"/>
</dbReference>
<dbReference type="InterPro" id="IPR052160">
    <property type="entry name" value="Gypsy_RT_Integrase-like"/>
</dbReference>
<dbReference type="GO" id="GO:0015074">
    <property type="term" value="P:DNA integration"/>
    <property type="evidence" value="ECO:0007669"/>
    <property type="project" value="InterPro"/>
</dbReference>
<sequence>MRTAVKTCDRYQQKENLSRRHGMPLQNILEVELFDVWGIDFMGPFPPSWGNMYILVAINYIPKWVEVVALPTNDAKSVVRFFHKNIFTRFGTPRAVISDEGSHFNCKLVVNTLNREIKQILEKVVNHTRKDWSSRHDEALWVYRIAFKTPLGMSPFKLVYGKPYHLPVELEHKAFCAIKKLNMDWFAAGNKRLLELDKMEEFQAMA</sequence>
<comment type="caution">
    <text evidence="2">The sequence shown here is derived from an EMBL/GenBank/DDBJ whole genome shotgun (WGS) entry which is preliminary data.</text>
</comment>
<name>A0A5B6WPN0_9ROSI</name>
<dbReference type="SUPFAM" id="SSF53098">
    <property type="entry name" value="Ribonuclease H-like"/>
    <property type="match status" value="1"/>
</dbReference>
<accession>A0A5B6WPN0</accession>
<dbReference type="PROSITE" id="PS50994">
    <property type="entry name" value="INTEGRASE"/>
    <property type="match status" value="1"/>
</dbReference>
<dbReference type="AlphaFoldDB" id="A0A5B6WPN0"/>
<proteinExistence type="predicted"/>
<dbReference type="Proteomes" id="UP000325315">
    <property type="component" value="Unassembled WGS sequence"/>
</dbReference>
<evidence type="ECO:0000313" key="2">
    <source>
        <dbReference type="EMBL" id="KAA3483226.1"/>
    </source>
</evidence>
<dbReference type="InterPro" id="IPR012337">
    <property type="entry name" value="RNaseH-like_sf"/>
</dbReference>
<gene>
    <name evidence="2" type="ORF">EPI10_005417</name>
</gene>
<reference evidence="3" key="1">
    <citation type="journal article" date="2019" name="Plant Biotechnol. J.">
        <title>Genome sequencing of the Australian wild diploid species Gossypium australe highlights disease resistance and delayed gland morphogenesis.</title>
        <authorList>
            <person name="Cai Y."/>
            <person name="Cai X."/>
            <person name="Wang Q."/>
            <person name="Wang P."/>
            <person name="Zhang Y."/>
            <person name="Cai C."/>
            <person name="Xu Y."/>
            <person name="Wang K."/>
            <person name="Zhou Z."/>
            <person name="Wang C."/>
            <person name="Geng S."/>
            <person name="Li B."/>
            <person name="Dong Q."/>
            <person name="Hou Y."/>
            <person name="Wang H."/>
            <person name="Ai P."/>
            <person name="Liu Z."/>
            <person name="Yi F."/>
            <person name="Sun M."/>
            <person name="An G."/>
            <person name="Cheng J."/>
            <person name="Zhang Y."/>
            <person name="Shi Q."/>
            <person name="Xie Y."/>
            <person name="Shi X."/>
            <person name="Chang Y."/>
            <person name="Huang F."/>
            <person name="Chen Y."/>
            <person name="Hong S."/>
            <person name="Mi L."/>
            <person name="Sun Q."/>
            <person name="Zhang L."/>
            <person name="Zhou B."/>
            <person name="Peng R."/>
            <person name="Zhang X."/>
            <person name="Liu F."/>
        </authorList>
    </citation>
    <scope>NUCLEOTIDE SEQUENCE [LARGE SCALE GENOMIC DNA]</scope>
    <source>
        <strain evidence="3">cv. PA1801</strain>
    </source>
</reference>
<protein>
    <submittedName>
        <fullName evidence="2">Integrase, catalytic core</fullName>
    </submittedName>
</protein>
<dbReference type="PANTHER" id="PTHR47266">
    <property type="entry name" value="ENDONUCLEASE-RELATED"/>
    <property type="match status" value="1"/>
</dbReference>
<keyword evidence="3" id="KW-1185">Reference proteome</keyword>
<evidence type="ECO:0000313" key="3">
    <source>
        <dbReference type="Proteomes" id="UP000325315"/>
    </source>
</evidence>
<dbReference type="Gene3D" id="3.30.420.10">
    <property type="entry name" value="Ribonuclease H-like superfamily/Ribonuclease H"/>
    <property type="match status" value="2"/>
</dbReference>